<dbReference type="PANTHER" id="PTHR10151">
    <property type="entry name" value="ECTONUCLEOTIDE PYROPHOSPHATASE/PHOSPHODIESTERASE"/>
    <property type="match status" value="1"/>
</dbReference>
<accession>A0ABX8GX76</accession>
<feature type="chain" id="PRO_5046209071" evidence="4">
    <location>
        <begin position="25"/>
        <end position="551"/>
    </location>
</feature>
<reference evidence="5 6" key="1">
    <citation type="submission" date="2021-05" db="EMBL/GenBank/DDBJ databases">
        <title>Comparative genomic studies on the polysaccharide-degrading batcterial strains of the Flammeovirga genus.</title>
        <authorList>
            <person name="Zewei F."/>
            <person name="Zheng Z."/>
            <person name="Yu L."/>
            <person name="Ruyue G."/>
            <person name="Yanhong M."/>
            <person name="Yuanyuan C."/>
            <person name="Jingyan G."/>
            <person name="Wenjun H."/>
        </authorList>
    </citation>
    <scope>NUCLEOTIDE SEQUENCE [LARGE SCALE GENOMIC DNA]</scope>
    <source>
        <strain evidence="5 6">YS10</strain>
    </source>
</reference>
<dbReference type="PANTHER" id="PTHR10151:SF120">
    <property type="entry name" value="BIS(5'-ADENOSYL)-TRIPHOSPHATASE"/>
    <property type="match status" value="1"/>
</dbReference>
<organism evidence="5 6">
    <name type="scientific">Flammeovirga kamogawensis</name>
    <dbReference type="NCBI Taxonomy" id="373891"/>
    <lineage>
        <taxon>Bacteria</taxon>
        <taxon>Pseudomonadati</taxon>
        <taxon>Bacteroidota</taxon>
        <taxon>Cytophagia</taxon>
        <taxon>Cytophagales</taxon>
        <taxon>Flammeovirgaceae</taxon>
        <taxon>Flammeovirga</taxon>
    </lineage>
</organism>
<dbReference type="PIRSF" id="PIRSF031924">
    <property type="entry name" value="Pi-irrepressible_AP"/>
    <property type="match status" value="1"/>
</dbReference>
<name>A0ABX8GX76_9BACT</name>
<sequence length="551" mass="62323">MKQLSSRLNLLLILVSMWSNFSIAQTTEDKPKLVVGIVIDQMRYDYISRYWEKYSDGGFKRMIHNGFSTSNGYFNYAPTKTGPGHASIYTGTTPAYHGIVANEFYSRDENKEVYCAEDVTEKVIGSPITGEGMSPRRLMSTTWTDELKLATNQQSKIISVSMKNRGAIFPAGHLADGAYWLDDVTGDWITTSFYLNKLPDWVALLNKGKRRVDEIASQKWTTLLPIDEYTESIADDNPYEKLFPGEKSPTFPHDLKKIMKSAKEEKYGYVKKTPYGNTLTTEFAIKAIEQEKLGQHKVTDALLISYSSTDKIGHMFAPASIEVEDTYLRMDVELKNLFEYLDSSVGMENVVVFLTADHGGAHNPQYLKDLKLPSGFYDEKAILSKVEESLSAEFGEGKWILYGGVSEIYLNRPLIKQKGLDLYSIEKKVADIMIEYTCFRDVLLGEDLRNQEFDKGYKALYSNSYNVRNSPDVIGVFAGNYFKEGKTKGTGHSTAFSYDTHVPIMMMGWKVPHKETDQKVYITDIAPTICSLLKINVPSACYYEPIEGILK</sequence>
<dbReference type="EMBL" id="CP076128">
    <property type="protein sequence ID" value="QWG07717.1"/>
    <property type="molecule type" value="Genomic_DNA"/>
</dbReference>
<keyword evidence="1" id="KW-0597">Phosphoprotein</keyword>
<keyword evidence="3 4" id="KW-0732">Signal</keyword>
<evidence type="ECO:0000313" key="5">
    <source>
        <dbReference type="EMBL" id="QWG07717.1"/>
    </source>
</evidence>
<gene>
    <name evidence="5" type="ORF">KM029_01905</name>
</gene>
<dbReference type="Gene3D" id="3.30.1360.150">
    <property type="match status" value="1"/>
</dbReference>
<evidence type="ECO:0000256" key="3">
    <source>
        <dbReference type="ARBA" id="ARBA00022729"/>
    </source>
</evidence>
<dbReference type="Pfam" id="PF01663">
    <property type="entry name" value="Phosphodiest"/>
    <property type="match status" value="1"/>
</dbReference>
<evidence type="ECO:0000256" key="4">
    <source>
        <dbReference type="SAM" id="SignalP"/>
    </source>
</evidence>
<evidence type="ECO:0000256" key="2">
    <source>
        <dbReference type="ARBA" id="ARBA00022723"/>
    </source>
</evidence>
<dbReference type="SUPFAM" id="SSF53649">
    <property type="entry name" value="Alkaline phosphatase-like"/>
    <property type="match status" value="1"/>
</dbReference>
<keyword evidence="6" id="KW-1185">Reference proteome</keyword>
<feature type="signal peptide" evidence="4">
    <location>
        <begin position="1"/>
        <end position="24"/>
    </location>
</feature>
<evidence type="ECO:0000313" key="6">
    <source>
        <dbReference type="Proteomes" id="UP000682802"/>
    </source>
</evidence>
<keyword evidence="2" id="KW-0479">Metal-binding</keyword>
<dbReference type="RefSeq" id="WP_144075100.1">
    <property type="nucleotide sequence ID" value="NZ_CP076128.1"/>
</dbReference>
<protein>
    <submittedName>
        <fullName evidence="5">Alkaline phosphatase family protein</fullName>
    </submittedName>
</protein>
<dbReference type="Gene3D" id="3.40.720.10">
    <property type="entry name" value="Alkaline Phosphatase, subunit A"/>
    <property type="match status" value="1"/>
</dbReference>
<dbReference type="Proteomes" id="UP000682802">
    <property type="component" value="Chromosome 1"/>
</dbReference>
<dbReference type="NCBIfam" id="NF042991">
    <property type="entry name" value="alk_phos_PafA"/>
    <property type="match status" value="1"/>
</dbReference>
<dbReference type="InterPro" id="IPR017850">
    <property type="entry name" value="Alkaline_phosphatase_core_sf"/>
</dbReference>
<dbReference type="CDD" id="cd16016">
    <property type="entry name" value="AP-SPAP"/>
    <property type="match status" value="1"/>
</dbReference>
<dbReference type="InterPro" id="IPR002591">
    <property type="entry name" value="Phosphodiest/P_Trfase"/>
</dbReference>
<proteinExistence type="predicted"/>
<evidence type="ECO:0000256" key="1">
    <source>
        <dbReference type="ARBA" id="ARBA00022553"/>
    </source>
</evidence>
<dbReference type="InterPro" id="IPR026263">
    <property type="entry name" value="Alkaline_phosphatase_prok"/>
</dbReference>